<accession>A0A8T2PJI5</accession>
<dbReference type="Pfam" id="PF25683">
    <property type="entry name" value="URGCP_GTPase"/>
    <property type="match status" value="1"/>
</dbReference>
<dbReference type="OrthoDB" id="1597724at2759"/>
<dbReference type="Gene3D" id="3.40.50.300">
    <property type="entry name" value="P-loop containing nucleotide triphosphate hydrolases"/>
    <property type="match status" value="1"/>
</dbReference>
<dbReference type="PROSITE" id="PS51717">
    <property type="entry name" value="G_VLIG"/>
    <property type="match status" value="1"/>
</dbReference>
<dbReference type="Proteomes" id="UP000824540">
    <property type="component" value="Unassembled WGS sequence"/>
</dbReference>
<dbReference type="InterPro" id="IPR052986">
    <property type="entry name" value="VLIG_GTPase"/>
</dbReference>
<gene>
    <name evidence="2" type="ORF">JZ751_021138</name>
</gene>
<sequence length="1035" mass="119204">MYLSLFPTEHQLLALNPGGLALRGIFLSRDPEELCKERKTVLEVQGKVDLLSSSKPLQDLTVQFESVGREKRFQQCLKLKEREKYPDCLVTGILKLPFNGPQENPKYSLTHKDLESLLCHLEKIESILETVCQLNSLNDTQHQAYLIYEAVKSLREAGWGEKDCCTGVKILCRTLGNEISPKIKEGEQWKAWSKIDKEQSRLRHRGAEPSGSYIDSLEVKKKKLREEQLGFKVSNFMIKFIEQMHSPDNFRKFFMQWLKLELDSRSRKNLKALHSKYKELCDSGKTQAEEEKLKNLDREIPESSLGLEHLLREVGQIYEATASNSTPQERSQYQQLPRYAAELMLDGVPLELIDGDASNIPLQWVTNVLQEISDIIGKESRMFVVTVLGVQSTGKSTLLNTMFGLQFAVSSGRCTRGAFMQLLRVKDDLQKKLGCDFVMVIDTEGLKAPELSQRVDSYEHDNELATLVIGLSDLTLVNMSSENSTEMKDILQIVVHAFIRMREVGKRPNCQFIHQNAGDVAVHEKNFRDRKYFLDQLNEMTKAAARMEGREGSYSSFGDVMEYDSSKSNWYIGNLWHGNPPMAAVSPGYCKNTLDLKKHIFDCLEKRKHRPGTIHNFGEWLKNIWAAVKKENFIFSFKNSLVAEAYNDLSLQYCDWEWELREHDRFYSESDPVEKLGRQKTMYLEIFKDTYCKRDQTQKKAEMFCEDSLKPAVRDCVRSKLGAALLEDLRCNRMSLALSTSKFFHVSLLVHLLEEDCFSKYYRYINHYEDFAIEWVKECVVKHCADETDNRRTRMAGLAVDILKRVSYTAKEAIKDAGACTVSNKLEDFLDAFVAKMDSELVIPTDNLEIIAFQSDGNIKDFVDAILVGVNEIEKAMEDEIARWDVEQTISELPTKPTDELVKSLLNCRKQCPFCHVPCERAGLNHSDHFSEYHIPDGLSGYINILQVLSTEICTISVTSAEKFKNEDTDYKYVSYKNYKSVNDYYKSWQIQADSSYKASSYWKYVFHRFNRDFAQRYGVKPAEIPEGWNITKEQ</sequence>
<keyword evidence="3" id="KW-1185">Reference proteome</keyword>
<proteinExistence type="predicted"/>
<feature type="non-terminal residue" evidence="2">
    <location>
        <position position="1035"/>
    </location>
</feature>
<reference evidence="2" key="1">
    <citation type="thesis" date="2021" institute="BYU ScholarsArchive" country="Provo, UT, USA">
        <title>Applications of and Algorithms for Genome Assembly and Genomic Analyses with an Emphasis on Marine Teleosts.</title>
        <authorList>
            <person name="Pickett B.D."/>
        </authorList>
    </citation>
    <scope>NUCLEOTIDE SEQUENCE</scope>
    <source>
        <strain evidence="2">HI-2016</strain>
    </source>
</reference>
<dbReference type="AlphaFoldDB" id="A0A8T2PJI5"/>
<organism evidence="2 3">
    <name type="scientific">Albula glossodonta</name>
    <name type="common">roundjaw bonefish</name>
    <dbReference type="NCBI Taxonomy" id="121402"/>
    <lineage>
        <taxon>Eukaryota</taxon>
        <taxon>Metazoa</taxon>
        <taxon>Chordata</taxon>
        <taxon>Craniata</taxon>
        <taxon>Vertebrata</taxon>
        <taxon>Euteleostomi</taxon>
        <taxon>Actinopterygii</taxon>
        <taxon>Neopterygii</taxon>
        <taxon>Teleostei</taxon>
        <taxon>Albuliformes</taxon>
        <taxon>Albulidae</taxon>
        <taxon>Albula</taxon>
    </lineage>
</organism>
<dbReference type="PANTHER" id="PTHR14819">
    <property type="entry name" value="GTP-BINDING"/>
    <property type="match status" value="1"/>
</dbReference>
<dbReference type="EMBL" id="JAFBMS010000005">
    <property type="protein sequence ID" value="KAG9352724.1"/>
    <property type="molecule type" value="Genomic_DNA"/>
</dbReference>
<name>A0A8T2PJI5_9TELE</name>
<dbReference type="InterPro" id="IPR027417">
    <property type="entry name" value="P-loop_NTPase"/>
</dbReference>
<evidence type="ECO:0000313" key="3">
    <source>
        <dbReference type="Proteomes" id="UP000824540"/>
    </source>
</evidence>
<dbReference type="GO" id="GO:0005525">
    <property type="term" value="F:GTP binding"/>
    <property type="evidence" value="ECO:0007669"/>
    <property type="project" value="InterPro"/>
</dbReference>
<dbReference type="PANTHER" id="PTHR14819:SF9">
    <property type="entry name" value="UP-REGULATOR OF CELL PROLIFERATION-LIKE"/>
    <property type="match status" value="1"/>
</dbReference>
<protein>
    <recommendedName>
        <fullName evidence="1">VLIG-type G domain-containing protein</fullName>
    </recommendedName>
</protein>
<evidence type="ECO:0000313" key="2">
    <source>
        <dbReference type="EMBL" id="KAG9352724.1"/>
    </source>
</evidence>
<evidence type="ECO:0000259" key="1">
    <source>
        <dbReference type="PROSITE" id="PS51717"/>
    </source>
</evidence>
<feature type="domain" description="VLIG-type G" evidence="1">
    <location>
        <begin position="379"/>
        <end position="625"/>
    </location>
</feature>
<comment type="caution">
    <text evidence="2">The sequence shown here is derived from an EMBL/GenBank/DDBJ whole genome shotgun (WGS) entry which is preliminary data.</text>
</comment>
<dbReference type="InterPro" id="IPR030383">
    <property type="entry name" value="G_VLIG_dom"/>
</dbReference>
<dbReference type="SUPFAM" id="SSF52540">
    <property type="entry name" value="P-loop containing nucleoside triphosphate hydrolases"/>
    <property type="match status" value="1"/>
</dbReference>